<evidence type="ECO:0000313" key="1">
    <source>
        <dbReference type="EMBL" id="CEM00951.1"/>
    </source>
</evidence>
<keyword evidence="2" id="KW-1185">Reference proteome</keyword>
<dbReference type="VEuPathDB" id="CryptoDB:Vbra_8092"/>
<sequence length="125" mass="13818">MISLSTPKMTVFGIPDCVISFYPKGNFWCTKDDHCSLVFVAPADIKLKLRMYVGTCTRDAEELLTLEDTNEKVYGLNDMCPLSSESCGIDPQSTSAVAVGVEVIEAVWETDDDKESDKVVRVTLE</sequence>
<accession>A0A0G4ERV6</accession>
<dbReference type="InParanoid" id="A0A0G4ERV6"/>
<dbReference type="Proteomes" id="UP000041254">
    <property type="component" value="Unassembled WGS sequence"/>
</dbReference>
<organism evidence="1 2">
    <name type="scientific">Vitrella brassicaformis (strain CCMP3155)</name>
    <dbReference type="NCBI Taxonomy" id="1169540"/>
    <lineage>
        <taxon>Eukaryota</taxon>
        <taxon>Sar</taxon>
        <taxon>Alveolata</taxon>
        <taxon>Colpodellida</taxon>
        <taxon>Vitrellaceae</taxon>
        <taxon>Vitrella</taxon>
    </lineage>
</organism>
<reference evidence="1 2" key="1">
    <citation type="submission" date="2014-11" db="EMBL/GenBank/DDBJ databases">
        <authorList>
            <person name="Zhu J."/>
            <person name="Qi W."/>
            <person name="Song R."/>
        </authorList>
    </citation>
    <scope>NUCLEOTIDE SEQUENCE [LARGE SCALE GENOMIC DNA]</scope>
</reference>
<dbReference type="EMBL" id="CDMY01000302">
    <property type="protein sequence ID" value="CEM00951.1"/>
    <property type="molecule type" value="Genomic_DNA"/>
</dbReference>
<proteinExistence type="predicted"/>
<dbReference type="AlphaFoldDB" id="A0A0G4ERV6"/>
<protein>
    <submittedName>
        <fullName evidence="1">Uncharacterized protein</fullName>
    </submittedName>
</protein>
<evidence type="ECO:0000313" key="2">
    <source>
        <dbReference type="Proteomes" id="UP000041254"/>
    </source>
</evidence>
<gene>
    <name evidence="1" type="ORF">Vbra_8092</name>
</gene>
<name>A0A0G4ERV6_VITBC</name>